<evidence type="ECO:0000256" key="1">
    <source>
        <dbReference type="SAM" id="MobiDB-lite"/>
    </source>
</evidence>
<protein>
    <recommendedName>
        <fullName evidence="4">Regulatory protein zeste</fullName>
    </recommendedName>
</protein>
<reference evidence="2" key="1">
    <citation type="submission" date="2020-05" db="UniProtKB">
        <authorList>
            <consortium name="EnsemblMetazoa"/>
        </authorList>
    </citation>
    <scope>IDENTIFICATION</scope>
    <source>
        <strain evidence="2">Jacobina</strain>
    </source>
</reference>
<dbReference type="AlphaFoldDB" id="A0A1B0CWL1"/>
<organism evidence="2 3">
    <name type="scientific">Lutzomyia longipalpis</name>
    <name type="common">Sand fly</name>
    <dbReference type="NCBI Taxonomy" id="7200"/>
    <lineage>
        <taxon>Eukaryota</taxon>
        <taxon>Metazoa</taxon>
        <taxon>Ecdysozoa</taxon>
        <taxon>Arthropoda</taxon>
        <taxon>Hexapoda</taxon>
        <taxon>Insecta</taxon>
        <taxon>Pterygota</taxon>
        <taxon>Neoptera</taxon>
        <taxon>Endopterygota</taxon>
        <taxon>Diptera</taxon>
        <taxon>Nematocera</taxon>
        <taxon>Psychodoidea</taxon>
        <taxon>Psychodidae</taxon>
        <taxon>Lutzomyia</taxon>
        <taxon>Lutzomyia</taxon>
    </lineage>
</organism>
<evidence type="ECO:0000313" key="2">
    <source>
        <dbReference type="EnsemblMetazoa" id="LLOJ009395-PA"/>
    </source>
</evidence>
<dbReference type="VEuPathDB" id="VectorBase:LLONM1_000014"/>
<sequence>MNKPKLMKKKDSQKRSQRIVRTQQYVYVTYMEENPDFVQNETAEHWNKLAKRLNEANGPKKSPQYWKNTFMRWKHQVAYRARQAATGQSKLYKTLTQIDVRALIALGKEIPTNCHIIGETDATELIEKHSKRKSELKMEEDLSQTNTMIEVEEIMRDDLDDEKVYTLEVHEEGDEEAEQEEEEAEELPAEPHVEEKCFQEPIRKTYQAHKRKPPVAESTRIGATPSQKITSRATSSESPEIIIQPRPIEDREFQLKKRKVLALERRAMAQERIADAFERIVNVLESRFERDLTNAYTPK</sequence>
<feature type="compositionally biased region" description="Acidic residues" evidence="1">
    <location>
        <begin position="171"/>
        <end position="188"/>
    </location>
</feature>
<dbReference type="EnsemblMetazoa" id="LLOJ009395-RA">
    <property type="protein sequence ID" value="LLOJ009395-PA"/>
    <property type="gene ID" value="LLOJ009395"/>
</dbReference>
<name>A0A1B0CWL1_LUTLO</name>
<feature type="region of interest" description="Disordered" evidence="1">
    <location>
        <begin position="206"/>
        <end position="245"/>
    </location>
</feature>
<keyword evidence="3" id="KW-1185">Reference proteome</keyword>
<dbReference type="VEuPathDB" id="VectorBase:LLOJ009395"/>
<evidence type="ECO:0008006" key="4">
    <source>
        <dbReference type="Google" id="ProtNLM"/>
    </source>
</evidence>
<accession>A0A1B0CWL1</accession>
<proteinExistence type="predicted"/>
<dbReference type="EMBL" id="AJWK01032638">
    <property type="status" value="NOT_ANNOTATED_CDS"/>
    <property type="molecule type" value="Genomic_DNA"/>
</dbReference>
<evidence type="ECO:0000313" key="3">
    <source>
        <dbReference type="Proteomes" id="UP000092461"/>
    </source>
</evidence>
<dbReference type="Proteomes" id="UP000092461">
    <property type="component" value="Unassembled WGS sequence"/>
</dbReference>
<feature type="region of interest" description="Disordered" evidence="1">
    <location>
        <begin position="170"/>
        <end position="193"/>
    </location>
</feature>
<feature type="compositionally biased region" description="Polar residues" evidence="1">
    <location>
        <begin position="224"/>
        <end position="238"/>
    </location>
</feature>